<dbReference type="GeneID" id="55995415"/>
<evidence type="ECO:0000256" key="1">
    <source>
        <dbReference type="SAM" id="MobiDB-lite"/>
    </source>
</evidence>
<dbReference type="EMBL" id="CP055901">
    <property type="protein sequence ID" value="QKX60780.1"/>
    <property type="molecule type" value="Genomic_DNA"/>
</dbReference>
<name>A0A7H8R325_TALRU</name>
<gene>
    <name evidence="2" type="ORF">TRUGW13939_07926</name>
</gene>
<reference evidence="3" key="1">
    <citation type="submission" date="2020-06" db="EMBL/GenBank/DDBJ databases">
        <title>A chromosome-scale genome assembly of Talaromyces rugulosus W13939.</title>
        <authorList>
            <person name="Wang B."/>
            <person name="Guo L."/>
            <person name="Ye K."/>
            <person name="Wang L."/>
        </authorList>
    </citation>
    <scope>NUCLEOTIDE SEQUENCE [LARGE SCALE GENOMIC DNA]</scope>
    <source>
        <strain evidence="3">W13939</strain>
    </source>
</reference>
<evidence type="ECO:0000313" key="3">
    <source>
        <dbReference type="Proteomes" id="UP000509510"/>
    </source>
</evidence>
<dbReference type="Proteomes" id="UP000509510">
    <property type="component" value="Chromosome IV"/>
</dbReference>
<dbReference type="KEGG" id="trg:TRUGW13939_07926"/>
<keyword evidence="3" id="KW-1185">Reference proteome</keyword>
<proteinExistence type="predicted"/>
<protein>
    <submittedName>
        <fullName evidence="2">Uncharacterized protein</fullName>
    </submittedName>
</protein>
<feature type="region of interest" description="Disordered" evidence="1">
    <location>
        <begin position="1"/>
        <end position="99"/>
    </location>
</feature>
<organism evidence="2 3">
    <name type="scientific">Talaromyces rugulosus</name>
    <name type="common">Penicillium rugulosum</name>
    <dbReference type="NCBI Taxonomy" id="121627"/>
    <lineage>
        <taxon>Eukaryota</taxon>
        <taxon>Fungi</taxon>
        <taxon>Dikarya</taxon>
        <taxon>Ascomycota</taxon>
        <taxon>Pezizomycotina</taxon>
        <taxon>Eurotiomycetes</taxon>
        <taxon>Eurotiomycetidae</taxon>
        <taxon>Eurotiales</taxon>
        <taxon>Trichocomaceae</taxon>
        <taxon>Talaromyces</taxon>
        <taxon>Talaromyces sect. Islandici</taxon>
    </lineage>
</organism>
<sequence>MPFDGVQGLAMAQGPPNIDNAPLDPGGQALGPVNPEGAHIGTPVGTALPAPPEASIMVPQSEGFTPNLEIEPRELFPPLYPQEAPKAPGKRRRDYSPDRADRAPIKALLGLAYKDMEQALLDHFISSNSALHAEMAAMKAYMTSLVEAMEQCLIGQLGALERRFSTLEA</sequence>
<evidence type="ECO:0000313" key="2">
    <source>
        <dbReference type="EMBL" id="QKX60780.1"/>
    </source>
</evidence>
<dbReference type="RefSeq" id="XP_035346955.1">
    <property type="nucleotide sequence ID" value="XM_035491062.1"/>
</dbReference>
<accession>A0A7H8R325</accession>
<dbReference type="AlphaFoldDB" id="A0A7H8R325"/>